<evidence type="ECO:0000313" key="1">
    <source>
        <dbReference type="EMBL" id="MFC5404240.1"/>
    </source>
</evidence>
<organism evidence="1 2">
    <name type="scientific">Cohnella soli</name>
    <dbReference type="NCBI Taxonomy" id="425005"/>
    <lineage>
        <taxon>Bacteria</taxon>
        <taxon>Bacillati</taxon>
        <taxon>Bacillota</taxon>
        <taxon>Bacilli</taxon>
        <taxon>Bacillales</taxon>
        <taxon>Paenibacillaceae</taxon>
        <taxon>Cohnella</taxon>
    </lineage>
</organism>
<sequence length="450" mass="52001">MNYLDIAVSIESKSCTLLVGTGFSMYMTDGAAPSWIDLLTDCAIRLNDNLKTYNELFRDDGNGTMANKFELTICAQILELEFSRKGKNIREEIAEIITTRINRGTINNDHLILAHHFFSENFSINVVTTNYDTLFSDYILPDNNRIFAEGVPVGRDNSGLNIYHVHGSVLNPSSIVLTMDDYFRFQHKDNYFSRKLYTLLQESTVVILGYSLGDFNLNRILNEAKNTKQGGRKKNDIYYVTRGKVNQVQQSYYLNTYGINVIEETDLSRFFYEVSEKKEVAKKTVDAQRNLKTAILNGQISRDDLKSRQSFDNILSSLINMGIKLDAPRSFDFLRIVYSEKCELTRENHAWDQYVHYAHWLIDLAAEIPLRNTVFQDEFLQHVSYSFRKMSRELYIGYSWQSFAAWESRWTDMILDNRELIIALIEAEGFIPGINGVNDLKVKHDVTRNI</sequence>
<dbReference type="Pfam" id="PF13289">
    <property type="entry name" value="SIR2_2"/>
    <property type="match status" value="1"/>
</dbReference>
<dbReference type="RefSeq" id="WP_378134320.1">
    <property type="nucleotide sequence ID" value="NZ_JBHSMI010000025.1"/>
</dbReference>
<dbReference type="EMBL" id="JBHSMI010000025">
    <property type="protein sequence ID" value="MFC5404240.1"/>
    <property type="molecule type" value="Genomic_DNA"/>
</dbReference>
<protein>
    <submittedName>
        <fullName evidence="1">SIR2 family protein</fullName>
    </submittedName>
</protein>
<keyword evidence="2" id="KW-1185">Reference proteome</keyword>
<gene>
    <name evidence="1" type="ORF">ACFPOF_15970</name>
</gene>
<name>A0ABW0HVD4_9BACL</name>
<accession>A0ABW0HVD4</accession>
<comment type="caution">
    <text evidence="1">The sequence shown here is derived from an EMBL/GenBank/DDBJ whole genome shotgun (WGS) entry which is preliminary data.</text>
</comment>
<dbReference type="Proteomes" id="UP001596113">
    <property type="component" value="Unassembled WGS sequence"/>
</dbReference>
<proteinExistence type="predicted"/>
<dbReference type="SUPFAM" id="SSF52467">
    <property type="entry name" value="DHS-like NAD/FAD-binding domain"/>
    <property type="match status" value="1"/>
</dbReference>
<reference evidence="2" key="1">
    <citation type="journal article" date="2019" name="Int. J. Syst. Evol. Microbiol.">
        <title>The Global Catalogue of Microorganisms (GCM) 10K type strain sequencing project: providing services to taxonomists for standard genome sequencing and annotation.</title>
        <authorList>
            <consortium name="The Broad Institute Genomics Platform"/>
            <consortium name="The Broad Institute Genome Sequencing Center for Infectious Disease"/>
            <person name="Wu L."/>
            <person name="Ma J."/>
        </authorList>
    </citation>
    <scope>NUCLEOTIDE SEQUENCE [LARGE SCALE GENOMIC DNA]</scope>
    <source>
        <strain evidence="2">CGMCC 1.18575</strain>
    </source>
</reference>
<dbReference type="InterPro" id="IPR029035">
    <property type="entry name" value="DHS-like_NAD/FAD-binding_dom"/>
</dbReference>
<evidence type="ECO:0000313" key="2">
    <source>
        <dbReference type="Proteomes" id="UP001596113"/>
    </source>
</evidence>